<dbReference type="EMBL" id="CP046912">
    <property type="protein sequence ID" value="QGZ59950.1"/>
    <property type="molecule type" value="Genomic_DNA"/>
</dbReference>
<sequence>MARCGIWTNRSVKFAGNIPAVLVVDDNESLGGALTAVLGQSAMDARFVASGIQAMECTRHWVPDVIVLDINMPRHDGFSTARVLRRLSPTHGAVILAFTALDEHEVQARGVPAGFDGYCQKGGTPDDLIGMIHAMTHT</sequence>
<reference evidence="4 5" key="1">
    <citation type="submission" date="2019-12" db="EMBL/GenBank/DDBJ databases">
        <title>Paraburkholderia acidiphila 7Q-K02 sp. nov and Paraburkholderia acidisoli DHF22 sp. nov., two strains isolated from forest soil.</title>
        <authorList>
            <person name="Gao Z."/>
            <person name="Qiu L."/>
        </authorList>
    </citation>
    <scope>NUCLEOTIDE SEQUENCE [LARGE SCALE GENOMIC DNA]</scope>
    <source>
        <strain evidence="4 5">7Q-K02</strain>
    </source>
</reference>
<evidence type="ECO:0000256" key="1">
    <source>
        <dbReference type="ARBA" id="ARBA00022553"/>
    </source>
</evidence>
<protein>
    <submittedName>
        <fullName evidence="4">Response regulator</fullName>
    </submittedName>
</protein>
<dbReference type="InterPro" id="IPR050595">
    <property type="entry name" value="Bact_response_regulator"/>
</dbReference>
<dbReference type="Gene3D" id="3.40.50.2300">
    <property type="match status" value="1"/>
</dbReference>
<dbReference type="GO" id="GO:0000160">
    <property type="term" value="P:phosphorelay signal transduction system"/>
    <property type="evidence" value="ECO:0007669"/>
    <property type="project" value="InterPro"/>
</dbReference>
<dbReference type="SMART" id="SM00448">
    <property type="entry name" value="REC"/>
    <property type="match status" value="1"/>
</dbReference>
<proteinExistence type="predicted"/>
<dbReference type="Pfam" id="PF00072">
    <property type="entry name" value="Response_reg"/>
    <property type="match status" value="1"/>
</dbReference>
<feature type="domain" description="Response regulatory" evidence="3">
    <location>
        <begin position="20"/>
        <end position="136"/>
    </location>
</feature>
<keyword evidence="5" id="KW-1185">Reference proteome</keyword>
<evidence type="ECO:0000256" key="2">
    <source>
        <dbReference type="PROSITE-ProRule" id="PRU00169"/>
    </source>
</evidence>
<dbReference type="PANTHER" id="PTHR44591:SF3">
    <property type="entry name" value="RESPONSE REGULATORY DOMAIN-CONTAINING PROTEIN"/>
    <property type="match status" value="1"/>
</dbReference>
<name>A0A7Z2GEB3_9BURK</name>
<dbReference type="Proteomes" id="UP000434209">
    <property type="component" value="Chromosome 4"/>
</dbReference>
<evidence type="ECO:0000313" key="4">
    <source>
        <dbReference type="EMBL" id="QGZ59950.1"/>
    </source>
</evidence>
<dbReference type="PANTHER" id="PTHR44591">
    <property type="entry name" value="STRESS RESPONSE REGULATOR PROTEIN 1"/>
    <property type="match status" value="1"/>
</dbReference>
<gene>
    <name evidence="4" type="ORF">FAZ97_34015</name>
</gene>
<dbReference type="KEGG" id="pacp:FAZ97_34015"/>
<dbReference type="AlphaFoldDB" id="A0A7Z2GEB3"/>
<organism evidence="4 5">
    <name type="scientific">Paraburkholderia acidiphila</name>
    <dbReference type="NCBI Taxonomy" id="2571747"/>
    <lineage>
        <taxon>Bacteria</taxon>
        <taxon>Pseudomonadati</taxon>
        <taxon>Pseudomonadota</taxon>
        <taxon>Betaproteobacteria</taxon>
        <taxon>Burkholderiales</taxon>
        <taxon>Burkholderiaceae</taxon>
        <taxon>Paraburkholderia</taxon>
    </lineage>
</organism>
<dbReference type="InterPro" id="IPR011006">
    <property type="entry name" value="CheY-like_superfamily"/>
</dbReference>
<dbReference type="InterPro" id="IPR001789">
    <property type="entry name" value="Sig_transdc_resp-reg_receiver"/>
</dbReference>
<dbReference type="PROSITE" id="PS50110">
    <property type="entry name" value="RESPONSE_REGULATORY"/>
    <property type="match status" value="1"/>
</dbReference>
<dbReference type="RefSeq" id="WP_158763125.1">
    <property type="nucleotide sequence ID" value="NZ_CP046912.1"/>
</dbReference>
<evidence type="ECO:0000313" key="5">
    <source>
        <dbReference type="Proteomes" id="UP000434209"/>
    </source>
</evidence>
<dbReference type="SUPFAM" id="SSF52172">
    <property type="entry name" value="CheY-like"/>
    <property type="match status" value="1"/>
</dbReference>
<evidence type="ECO:0000259" key="3">
    <source>
        <dbReference type="PROSITE" id="PS50110"/>
    </source>
</evidence>
<feature type="modified residue" description="4-aspartylphosphate" evidence="2">
    <location>
        <position position="69"/>
    </location>
</feature>
<accession>A0A7Z2GEB3</accession>
<keyword evidence="1 2" id="KW-0597">Phosphoprotein</keyword>
<dbReference type="OrthoDB" id="9131147at2"/>